<dbReference type="EMBL" id="UXAU01000009">
    <property type="protein sequence ID" value="VDC18376.1"/>
    <property type="molecule type" value="Genomic_DNA"/>
</dbReference>
<sequence>MHLHGSFAERAVGSKSARRRADARAVLVLFKASTAGIDSIDRIGLFNNHL</sequence>
<evidence type="ECO:0000256" key="1">
    <source>
        <dbReference type="SAM" id="MobiDB-lite"/>
    </source>
</evidence>
<feature type="region of interest" description="Disordered" evidence="1">
    <location>
        <begin position="1"/>
        <end position="20"/>
    </location>
</feature>
<keyword evidence="3" id="KW-1185">Reference proteome</keyword>
<protein>
    <submittedName>
        <fullName evidence="2">Uncharacterized protein</fullName>
    </submittedName>
</protein>
<evidence type="ECO:0000313" key="3">
    <source>
        <dbReference type="Proteomes" id="UP000280861"/>
    </source>
</evidence>
<proteinExistence type="predicted"/>
<dbReference type="Proteomes" id="UP000280861">
    <property type="component" value="Unassembled WGS sequence"/>
</dbReference>
<organism evidence="2 3">
    <name type="scientific">Arthrobacter ulcerisalmonis</name>
    <dbReference type="NCBI Taxonomy" id="2483813"/>
    <lineage>
        <taxon>Bacteria</taxon>
        <taxon>Bacillati</taxon>
        <taxon>Actinomycetota</taxon>
        <taxon>Actinomycetes</taxon>
        <taxon>Micrococcales</taxon>
        <taxon>Micrococcaceae</taxon>
        <taxon>Arthrobacter</taxon>
    </lineage>
</organism>
<evidence type="ECO:0000313" key="2">
    <source>
        <dbReference type="EMBL" id="VDC18376.1"/>
    </source>
</evidence>
<reference evidence="2 3" key="1">
    <citation type="submission" date="2018-11" db="EMBL/GenBank/DDBJ databases">
        <authorList>
            <person name="Criscuolo A."/>
        </authorList>
    </citation>
    <scope>NUCLEOTIDE SEQUENCE [LARGE SCALE GENOMIC DNA]</scope>
    <source>
        <strain evidence="2">AT11b</strain>
    </source>
</reference>
<accession>A0A3P5WFY3</accession>
<dbReference type="AlphaFoldDB" id="A0A3P5WFY3"/>
<gene>
    <name evidence="2" type="ORF">PSET11_00242</name>
</gene>
<name>A0A3P5WFY3_9MICC</name>